<dbReference type="PANTHER" id="PTHR46267">
    <property type="entry name" value="SINGLE MYB HISTONE 4"/>
    <property type="match status" value="1"/>
</dbReference>
<dbReference type="Pfam" id="PF00538">
    <property type="entry name" value="Linker_histone"/>
    <property type="match status" value="1"/>
</dbReference>
<feature type="domain" description="Myb-like" evidence="12">
    <location>
        <begin position="5"/>
        <end position="57"/>
    </location>
</feature>
<dbReference type="InterPro" id="IPR009057">
    <property type="entry name" value="Homeodomain-like_sf"/>
</dbReference>
<dbReference type="EMBL" id="OU503052">
    <property type="protein sequence ID" value="CAI9780797.1"/>
    <property type="molecule type" value="Genomic_DNA"/>
</dbReference>
<dbReference type="Proteomes" id="UP000834106">
    <property type="component" value="Chromosome 17"/>
</dbReference>
<keyword evidence="3" id="KW-0158">Chromosome</keyword>
<keyword evidence="6" id="KW-0238">DNA-binding</keyword>
<evidence type="ECO:0000313" key="16">
    <source>
        <dbReference type="Proteomes" id="UP000834106"/>
    </source>
</evidence>
<dbReference type="GO" id="GO:0005730">
    <property type="term" value="C:nucleolus"/>
    <property type="evidence" value="ECO:0007669"/>
    <property type="project" value="UniProtKB-SubCell"/>
</dbReference>
<feature type="compositionally biased region" description="Polar residues" evidence="11">
    <location>
        <begin position="63"/>
        <end position="83"/>
    </location>
</feature>
<evidence type="ECO:0000259" key="12">
    <source>
        <dbReference type="PROSITE" id="PS50090"/>
    </source>
</evidence>
<dbReference type="Gene3D" id="1.10.10.10">
    <property type="entry name" value="Winged helix-like DNA-binding domain superfamily/Winged helix DNA-binding domain"/>
    <property type="match status" value="1"/>
</dbReference>
<feature type="coiled-coil region" evidence="10">
    <location>
        <begin position="240"/>
        <end position="277"/>
    </location>
</feature>
<dbReference type="SUPFAM" id="SSF46785">
    <property type="entry name" value="Winged helix' DNA-binding domain"/>
    <property type="match status" value="1"/>
</dbReference>
<reference evidence="15" key="1">
    <citation type="submission" date="2023-05" db="EMBL/GenBank/DDBJ databases">
        <authorList>
            <person name="Huff M."/>
        </authorList>
    </citation>
    <scope>NUCLEOTIDE SEQUENCE</scope>
</reference>
<dbReference type="PROSITE" id="PS51294">
    <property type="entry name" value="HTH_MYB"/>
    <property type="match status" value="1"/>
</dbReference>
<dbReference type="InterPro" id="IPR005818">
    <property type="entry name" value="Histone_H1/H5_H15"/>
</dbReference>
<keyword evidence="16" id="KW-1185">Reference proteome</keyword>
<dbReference type="InterPro" id="IPR036390">
    <property type="entry name" value="WH_DNA-bd_sf"/>
</dbReference>
<sequence>MGPPKNKWTETEEAALKDGIAKYGLGKWSEILKDPEFKIVLRSRSNVNLKDKWRNMNLMASGLGSQNKASPSCKNNQKTSSDDGNAVALGTVAKNDTEAPPPAVYSETPEEAGSKTQIARLDDLILEAITQLKEPHGSSRAAIIQYIEECQLAPPDFEKKLAANLKILTEARRLVKVKRQYKIAPSSMSLDVRKDPCPSLQDETHKVSSEVDVSKIRMVTKAEVDAELEAMMRMTRQEAAAAAERAVEEAEAAIAAAEEAEREAEEAEAKAEAAWLVAEAEMKSLKRKTVRAW</sequence>
<dbReference type="Gene3D" id="1.10.246.220">
    <property type="match status" value="1"/>
</dbReference>
<evidence type="ECO:0000256" key="8">
    <source>
        <dbReference type="ARBA" id="ARBA00023242"/>
    </source>
</evidence>
<protein>
    <recommendedName>
        <fullName evidence="9">MYB transcription factor</fullName>
    </recommendedName>
</protein>
<evidence type="ECO:0000256" key="1">
    <source>
        <dbReference type="ARBA" id="ARBA00004286"/>
    </source>
</evidence>
<dbReference type="InterPro" id="IPR036388">
    <property type="entry name" value="WH-like_DNA-bd_sf"/>
</dbReference>
<dbReference type="PROSITE" id="PS50090">
    <property type="entry name" value="MYB_LIKE"/>
    <property type="match status" value="1"/>
</dbReference>
<feature type="region of interest" description="Disordered" evidence="11">
    <location>
        <begin position="62"/>
        <end position="112"/>
    </location>
</feature>
<name>A0AAD2A3M7_9LAMI</name>
<keyword evidence="8" id="KW-0539">Nucleus</keyword>
<dbReference type="InterPro" id="IPR001005">
    <property type="entry name" value="SANT/Myb"/>
</dbReference>
<gene>
    <name evidence="15" type="ORF">FPE_LOCUS28227</name>
</gene>
<evidence type="ECO:0000256" key="7">
    <source>
        <dbReference type="ARBA" id="ARBA00023163"/>
    </source>
</evidence>
<dbReference type="InterPro" id="IPR044597">
    <property type="entry name" value="SMH1-6"/>
</dbReference>
<dbReference type="SMART" id="SM00717">
    <property type="entry name" value="SANT"/>
    <property type="match status" value="1"/>
</dbReference>
<proteinExistence type="predicted"/>
<keyword evidence="7" id="KW-0804">Transcription</keyword>
<evidence type="ECO:0000256" key="2">
    <source>
        <dbReference type="ARBA" id="ARBA00004604"/>
    </source>
</evidence>
<dbReference type="GO" id="GO:0003691">
    <property type="term" value="F:double-stranded telomeric DNA binding"/>
    <property type="evidence" value="ECO:0007669"/>
    <property type="project" value="InterPro"/>
</dbReference>
<feature type="domain" description="H15" evidence="14">
    <location>
        <begin position="117"/>
        <end position="185"/>
    </location>
</feature>
<dbReference type="CDD" id="cd11660">
    <property type="entry name" value="SANT_TRF"/>
    <property type="match status" value="1"/>
</dbReference>
<comment type="subcellular location">
    <subcellularLocation>
        <location evidence="1">Chromosome</location>
    </subcellularLocation>
    <subcellularLocation>
        <location evidence="2">Nucleus</location>
        <location evidence="2">Nucleolus</location>
    </subcellularLocation>
</comment>
<evidence type="ECO:0000256" key="4">
    <source>
        <dbReference type="ARBA" id="ARBA00023015"/>
    </source>
</evidence>
<accession>A0AAD2A3M7</accession>
<evidence type="ECO:0000259" key="14">
    <source>
        <dbReference type="PROSITE" id="PS51504"/>
    </source>
</evidence>
<dbReference type="GO" id="GO:0006334">
    <property type="term" value="P:nucleosome assembly"/>
    <property type="evidence" value="ECO:0007669"/>
    <property type="project" value="InterPro"/>
</dbReference>
<evidence type="ECO:0000256" key="10">
    <source>
        <dbReference type="SAM" id="Coils"/>
    </source>
</evidence>
<evidence type="ECO:0000256" key="9">
    <source>
        <dbReference type="ARBA" id="ARBA00032813"/>
    </source>
</evidence>
<dbReference type="GO" id="GO:0000786">
    <property type="term" value="C:nucleosome"/>
    <property type="evidence" value="ECO:0007669"/>
    <property type="project" value="InterPro"/>
</dbReference>
<dbReference type="Pfam" id="PF00249">
    <property type="entry name" value="Myb_DNA-binding"/>
    <property type="match status" value="1"/>
</dbReference>
<dbReference type="PANTHER" id="PTHR46267:SF11">
    <property type="entry name" value="TELOMERE REPEAT-BINDING FACTOR 2"/>
    <property type="match status" value="1"/>
</dbReference>
<keyword evidence="5 10" id="KW-0175">Coiled coil</keyword>
<dbReference type="SMART" id="SM00526">
    <property type="entry name" value="H15"/>
    <property type="match status" value="1"/>
</dbReference>
<evidence type="ECO:0000256" key="3">
    <source>
        <dbReference type="ARBA" id="ARBA00022454"/>
    </source>
</evidence>
<evidence type="ECO:0000256" key="6">
    <source>
        <dbReference type="ARBA" id="ARBA00023125"/>
    </source>
</evidence>
<dbReference type="InterPro" id="IPR017930">
    <property type="entry name" value="Myb_dom"/>
</dbReference>
<evidence type="ECO:0000259" key="13">
    <source>
        <dbReference type="PROSITE" id="PS51294"/>
    </source>
</evidence>
<evidence type="ECO:0000256" key="11">
    <source>
        <dbReference type="SAM" id="MobiDB-lite"/>
    </source>
</evidence>
<keyword evidence="4" id="KW-0805">Transcription regulation</keyword>
<dbReference type="SUPFAM" id="SSF46689">
    <property type="entry name" value="Homeodomain-like"/>
    <property type="match status" value="1"/>
</dbReference>
<dbReference type="PROSITE" id="PS51504">
    <property type="entry name" value="H15"/>
    <property type="match status" value="1"/>
</dbReference>
<organism evidence="15 16">
    <name type="scientific">Fraxinus pennsylvanica</name>
    <dbReference type="NCBI Taxonomy" id="56036"/>
    <lineage>
        <taxon>Eukaryota</taxon>
        <taxon>Viridiplantae</taxon>
        <taxon>Streptophyta</taxon>
        <taxon>Embryophyta</taxon>
        <taxon>Tracheophyta</taxon>
        <taxon>Spermatophyta</taxon>
        <taxon>Magnoliopsida</taxon>
        <taxon>eudicotyledons</taxon>
        <taxon>Gunneridae</taxon>
        <taxon>Pentapetalae</taxon>
        <taxon>asterids</taxon>
        <taxon>lamiids</taxon>
        <taxon>Lamiales</taxon>
        <taxon>Oleaceae</taxon>
        <taxon>Oleeae</taxon>
        <taxon>Fraxinus</taxon>
    </lineage>
</organism>
<dbReference type="AlphaFoldDB" id="A0AAD2A3M7"/>
<dbReference type="FunFam" id="1.10.10.60:FF:000168">
    <property type="entry name" value="Telomere repeat-binding factor 1"/>
    <property type="match status" value="1"/>
</dbReference>
<feature type="domain" description="HTH myb-type" evidence="13">
    <location>
        <begin position="1"/>
        <end position="61"/>
    </location>
</feature>
<evidence type="ECO:0000313" key="15">
    <source>
        <dbReference type="EMBL" id="CAI9780797.1"/>
    </source>
</evidence>
<evidence type="ECO:0000256" key="5">
    <source>
        <dbReference type="ARBA" id="ARBA00023054"/>
    </source>
</evidence>